<dbReference type="EMBL" id="CP014263">
    <property type="protein sequence ID" value="AQG80556.1"/>
    <property type="molecule type" value="Genomic_DNA"/>
</dbReference>
<dbReference type="Pfam" id="PF04545">
    <property type="entry name" value="Sigma70_r4"/>
    <property type="match status" value="1"/>
</dbReference>
<keyword evidence="9" id="KW-1185">Reference proteome</keyword>
<gene>
    <name evidence="8" type="ORF">AWR27_15225</name>
</gene>
<dbReference type="InterPro" id="IPR039425">
    <property type="entry name" value="RNA_pol_sigma-70-like"/>
</dbReference>
<dbReference type="Gene3D" id="1.10.1740.10">
    <property type="match status" value="1"/>
</dbReference>
<dbReference type="PANTHER" id="PTHR43133:SF62">
    <property type="entry name" value="RNA POLYMERASE SIGMA FACTOR SIGZ"/>
    <property type="match status" value="1"/>
</dbReference>
<evidence type="ECO:0000256" key="1">
    <source>
        <dbReference type="ARBA" id="ARBA00010641"/>
    </source>
</evidence>
<sequence>MKRPAKRHSEQVLITQLKQRDEAAFEELYRYYSPALYGVIRKIVRNEEAARDLLQDTFIKIWQRFAAYDPEKGRLFTWLLNIARNTAIDSLRRNQFTQPMPTNETILSVLGNRLEEEINQETMDMADQIRLLDDNQQAILNLVYFFGYTQEEAAQALHIPLGTVKTRIRAALRRLREVYSDG</sequence>
<accession>A0A1P9WYU3</accession>
<evidence type="ECO:0000313" key="9">
    <source>
        <dbReference type="Proteomes" id="UP000187941"/>
    </source>
</evidence>
<evidence type="ECO:0000256" key="3">
    <source>
        <dbReference type="ARBA" id="ARBA00023082"/>
    </source>
</evidence>
<keyword evidence="3" id="KW-0731">Sigma factor</keyword>
<evidence type="ECO:0000259" key="6">
    <source>
        <dbReference type="Pfam" id="PF04542"/>
    </source>
</evidence>
<organism evidence="8 9">
    <name type="scientific">Spirosoma montaniterrae</name>
    <dbReference type="NCBI Taxonomy" id="1178516"/>
    <lineage>
        <taxon>Bacteria</taxon>
        <taxon>Pseudomonadati</taxon>
        <taxon>Bacteroidota</taxon>
        <taxon>Cytophagia</taxon>
        <taxon>Cytophagales</taxon>
        <taxon>Cytophagaceae</taxon>
        <taxon>Spirosoma</taxon>
    </lineage>
</organism>
<comment type="similarity">
    <text evidence="1">Belongs to the sigma-70 factor family. ECF subfamily.</text>
</comment>
<protein>
    <recommendedName>
        <fullName evidence="10">RNA polymerase subunit sigma-70</fullName>
    </recommendedName>
</protein>
<dbReference type="KEGG" id="smon:AWR27_15225"/>
<dbReference type="OrthoDB" id="9784272at2"/>
<evidence type="ECO:0000259" key="7">
    <source>
        <dbReference type="Pfam" id="PF04545"/>
    </source>
</evidence>
<evidence type="ECO:0000256" key="2">
    <source>
        <dbReference type="ARBA" id="ARBA00023015"/>
    </source>
</evidence>
<dbReference type="NCBIfam" id="TIGR02937">
    <property type="entry name" value="sigma70-ECF"/>
    <property type="match status" value="1"/>
</dbReference>
<dbReference type="Pfam" id="PF04542">
    <property type="entry name" value="Sigma70_r2"/>
    <property type="match status" value="1"/>
</dbReference>
<dbReference type="PANTHER" id="PTHR43133">
    <property type="entry name" value="RNA POLYMERASE ECF-TYPE SIGMA FACTO"/>
    <property type="match status" value="1"/>
</dbReference>
<keyword evidence="4" id="KW-0238">DNA-binding</keyword>
<evidence type="ECO:0000313" key="8">
    <source>
        <dbReference type="EMBL" id="AQG80556.1"/>
    </source>
</evidence>
<keyword evidence="2" id="KW-0805">Transcription regulation</keyword>
<dbReference type="GO" id="GO:0003677">
    <property type="term" value="F:DNA binding"/>
    <property type="evidence" value="ECO:0007669"/>
    <property type="project" value="UniProtKB-KW"/>
</dbReference>
<dbReference type="STRING" id="1178516.AWR27_15225"/>
<dbReference type="GO" id="GO:0016987">
    <property type="term" value="F:sigma factor activity"/>
    <property type="evidence" value="ECO:0007669"/>
    <property type="project" value="UniProtKB-KW"/>
</dbReference>
<dbReference type="InterPro" id="IPR014284">
    <property type="entry name" value="RNA_pol_sigma-70_dom"/>
</dbReference>
<feature type="domain" description="RNA polymerase sigma-70 region 2" evidence="6">
    <location>
        <begin position="28"/>
        <end position="95"/>
    </location>
</feature>
<dbReference type="InterPro" id="IPR007627">
    <property type="entry name" value="RNA_pol_sigma70_r2"/>
</dbReference>
<evidence type="ECO:0008006" key="10">
    <source>
        <dbReference type="Google" id="ProtNLM"/>
    </source>
</evidence>
<keyword evidence="5" id="KW-0804">Transcription</keyword>
<dbReference type="AlphaFoldDB" id="A0A1P9WYU3"/>
<evidence type="ECO:0000256" key="4">
    <source>
        <dbReference type="ARBA" id="ARBA00023125"/>
    </source>
</evidence>
<dbReference type="InterPro" id="IPR007630">
    <property type="entry name" value="RNA_pol_sigma70_r4"/>
</dbReference>
<dbReference type="Gene3D" id="1.10.10.10">
    <property type="entry name" value="Winged helix-like DNA-binding domain superfamily/Winged helix DNA-binding domain"/>
    <property type="match status" value="1"/>
</dbReference>
<proteinExistence type="inferred from homology"/>
<evidence type="ECO:0000256" key="5">
    <source>
        <dbReference type="ARBA" id="ARBA00023163"/>
    </source>
</evidence>
<dbReference type="InterPro" id="IPR013324">
    <property type="entry name" value="RNA_pol_sigma_r3/r4-like"/>
</dbReference>
<dbReference type="InterPro" id="IPR013325">
    <property type="entry name" value="RNA_pol_sigma_r2"/>
</dbReference>
<name>A0A1P9WYU3_9BACT</name>
<dbReference type="InterPro" id="IPR036388">
    <property type="entry name" value="WH-like_DNA-bd_sf"/>
</dbReference>
<feature type="domain" description="RNA polymerase sigma-70 region 4" evidence="7">
    <location>
        <begin position="132"/>
        <end position="177"/>
    </location>
</feature>
<dbReference type="RefSeq" id="WP_077131984.1">
    <property type="nucleotide sequence ID" value="NZ_CP014263.1"/>
</dbReference>
<reference evidence="8 9" key="1">
    <citation type="submission" date="2016-01" db="EMBL/GenBank/DDBJ databases">
        <authorList>
            <person name="Oliw E.H."/>
        </authorList>
    </citation>
    <scope>NUCLEOTIDE SEQUENCE [LARGE SCALE GENOMIC DNA]</scope>
    <source>
        <strain evidence="8 9">DY10</strain>
    </source>
</reference>
<dbReference type="SUPFAM" id="SSF88946">
    <property type="entry name" value="Sigma2 domain of RNA polymerase sigma factors"/>
    <property type="match status" value="1"/>
</dbReference>
<dbReference type="GO" id="GO:0006352">
    <property type="term" value="P:DNA-templated transcription initiation"/>
    <property type="evidence" value="ECO:0007669"/>
    <property type="project" value="InterPro"/>
</dbReference>
<dbReference type="SUPFAM" id="SSF88659">
    <property type="entry name" value="Sigma3 and sigma4 domains of RNA polymerase sigma factors"/>
    <property type="match status" value="1"/>
</dbReference>
<dbReference type="Proteomes" id="UP000187941">
    <property type="component" value="Chromosome"/>
</dbReference>